<evidence type="ECO:0000256" key="1">
    <source>
        <dbReference type="SAM" id="MobiDB-lite"/>
    </source>
</evidence>
<reference evidence="2" key="2">
    <citation type="journal article" date="2022" name="BMC Genomics">
        <title>Comparative genome analysis of mycobacteria focusing on tRNA and non-coding RNA.</title>
        <authorList>
            <person name="Behra P.R.K."/>
            <person name="Pettersson B.M.F."/>
            <person name="Ramesh M."/>
            <person name="Das S."/>
            <person name="Dasgupta S."/>
            <person name="Kirsebom L.A."/>
        </authorList>
    </citation>
    <scope>NUCLEOTIDE SEQUENCE</scope>
    <source>
        <strain evidence="2">DSM 44838</strain>
    </source>
</reference>
<keyword evidence="3" id="KW-1185">Reference proteome</keyword>
<protein>
    <recommendedName>
        <fullName evidence="4">Homeodomain-like domain-containing protein</fullName>
    </recommendedName>
</protein>
<sequence>MDLDAARSAEPGDSDGFDDLEDLLVVEDEPEDPDPVMVEFLVGRCRAELGVARDVLADAKMRYDAAVLGARAAGYSWGEIGNVLGVSKQQLHRRFRTRQRGRP</sequence>
<feature type="region of interest" description="Disordered" evidence="1">
    <location>
        <begin position="1"/>
        <end position="20"/>
    </location>
</feature>
<evidence type="ECO:0008006" key="4">
    <source>
        <dbReference type="Google" id="ProtNLM"/>
    </source>
</evidence>
<dbReference type="Proteomes" id="UP001141629">
    <property type="component" value="Unassembled WGS sequence"/>
</dbReference>
<dbReference type="AlphaFoldDB" id="A0A9X2YZ07"/>
<dbReference type="EMBL" id="JACKVK010000004">
    <property type="protein sequence ID" value="MCV7420136.1"/>
    <property type="molecule type" value="Genomic_DNA"/>
</dbReference>
<evidence type="ECO:0000313" key="2">
    <source>
        <dbReference type="EMBL" id="MCV7420136.1"/>
    </source>
</evidence>
<accession>A0A9X2YZ07</accession>
<proteinExistence type="predicted"/>
<organism evidence="2 3">
    <name type="scientific">Mycobacterium yunnanensis</name>
    <dbReference type="NCBI Taxonomy" id="368477"/>
    <lineage>
        <taxon>Bacteria</taxon>
        <taxon>Bacillati</taxon>
        <taxon>Actinomycetota</taxon>
        <taxon>Actinomycetes</taxon>
        <taxon>Mycobacteriales</taxon>
        <taxon>Mycobacteriaceae</taxon>
        <taxon>Mycobacterium</taxon>
    </lineage>
</organism>
<name>A0A9X2YZ07_9MYCO</name>
<gene>
    <name evidence="2" type="ORF">H7K45_06260</name>
</gene>
<reference evidence="2" key="1">
    <citation type="submission" date="2020-07" db="EMBL/GenBank/DDBJ databases">
        <authorList>
            <person name="Pettersson B.M.F."/>
            <person name="Behra P.R.K."/>
            <person name="Ramesh M."/>
            <person name="Das S."/>
            <person name="Dasgupta S."/>
            <person name="Kirsebom L.A."/>
        </authorList>
    </citation>
    <scope>NUCLEOTIDE SEQUENCE</scope>
    <source>
        <strain evidence="2">DSM 44838</strain>
    </source>
</reference>
<evidence type="ECO:0000313" key="3">
    <source>
        <dbReference type="Proteomes" id="UP001141629"/>
    </source>
</evidence>
<comment type="caution">
    <text evidence="2">The sequence shown here is derived from an EMBL/GenBank/DDBJ whole genome shotgun (WGS) entry which is preliminary data.</text>
</comment>